<keyword evidence="3 10" id="KW-0812">Transmembrane</keyword>
<comment type="catalytic activity">
    <reaction evidence="8">
        <text>fluoride(in) = fluoride(out)</text>
        <dbReference type="Rhea" id="RHEA:76159"/>
        <dbReference type="ChEBI" id="CHEBI:17051"/>
    </reaction>
    <physiologicalReaction direction="left-to-right" evidence="8">
        <dbReference type="Rhea" id="RHEA:76160"/>
    </physiologicalReaction>
</comment>
<feature type="binding site" evidence="10">
    <location>
        <position position="69"/>
    </location>
    <ligand>
        <name>Na(+)</name>
        <dbReference type="ChEBI" id="CHEBI:29101"/>
        <note>structural</note>
    </ligand>
</feature>
<comment type="subcellular location">
    <subcellularLocation>
        <location evidence="1 10">Cell membrane</location>
        <topology evidence="1 10">Multi-pass membrane protein</topology>
    </subcellularLocation>
</comment>
<keyword evidence="6 10" id="KW-0407">Ion channel</keyword>
<reference evidence="11 12" key="1">
    <citation type="submission" date="2020-02" db="EMBL/GenBank/DDBJ databases">
        <title>Fructobacillus sp. isolated from paper mulberry of Taiwan.</title>
        <authorList>
            <person name="Lin S.-T."/>
        </authorList>
    </citation>
    <scope>NUCLEOTIDE SEQUENCE [LARGE SCALE GENOMIC DNA]</scope>
    <source>
        <strain evidence="11 12">S1-1</strain>
    </source>
</reference>
<proteinExistence type="inferred from homology"/>
<keyword evidence="10" id="KW-0915">Sodium</keyword>
<comment type="similarity">
    <text evidence="7 10">Belongs to the fluoride channel Fluc/FEX (TC 1.A.43) family.</text>
</comment>
<comment type="activity regulation">
    <text evidence="10">Na(+) is not transported, but it plays an essential structural role and its presence is essential for fluoride channel function.</text>
</comment>
<keyword evidence="10" id="KW-0479">Metal-binding</keyword>
<organism evidence="11 12">
    <name type="scientific">Fructobacillus parabroussonetiae</name>
    <dbReference type="NCBI Taxonomy" id="2713174"/>
    <lineage>
        <taxon>Bacteria</taxon>
        <taxon>Bacillati</taxon>
        <taxon>Bacillota</taxon>
        <taxon>Bacilli</taxon>
        <taxon>Lactobacillales</taxon>
        <taxon>Lactobacillaceae</taxon>
        <taxon>Fructobacillus</taxon>
    </lineage>
</organism>
<evidence type="ECO:0000256" key="8">
    <source>
        <dbReference type="ARBA" id="ARBA00035585"/>
    </source>
</evidence>
<feature type="transmembrane region" description="Helical" evidence="10">
    <location>
        <begin position="91"/>
        <end position="112"/>
    </location>
</feature>
<evidence type="ECO:0000313" key="12">
    <source>
        <dbReference type="Proteomes" id="UP001519503"/>
    </source>
</evidence>
<dbReference type="EMBL" id="JAAMFL010000001">
    <property type="protein sequence ID" value="MBS9336882.1"/>
    <property type="molecule type" value="Genomic_DNA"/>
</dbReference>
<feature type="transmembrane region" description="Helical" evidence="10">
    <location>
        <begin position="32"/>
        <end position="52"/>
    </location>
</feature>
<comment type="caution">
    <text evidence="11">The sequence shown here is derived from an EMBL/GenBank/DDBJ whole genome shotgun (WGS) entry which is preliminary data.</text>
</comment>
<protein>
    <recommendedName>
        <fullName evidence="10">Fluoride-specific ion channel FluC</fullName>
    </recommendedName>
</protein>
<dbReference type="RefSeq" id="WP_213820289.1">
    <property type="nucleotide sequence ID" value="NZ_JAAMFL010000001.1"/>
</dbReference>
<evidence type="ECO:0000256" key="10">
    <source>
        <dbReference type="HAMAP-Rule" id="MF_00454"/>
    </source>
</evidence>
<accession>A0ABS5QYB5</accession>
<name>A0ABS5QYB5_9LACO</name>
<evidence type="ECO:0000256" key="3">
    <source>
        <dbReference type="ARBA" id="ARBA00022692"/>
    </source>
</evidence>
<evidence type="ECO:0000256" key="5">
    <source>
        <dbReference type="ARBA" id="ARBA00023136"/>
    </source>
</evidence>
<keyword evidence="10" id="KW-0406">Ion transport</keyword>
<evidence type="ECO:0000256" key="9">
    <source>
        <dbReference type="ARBA" id="ARBA00049940"/>
    </source>
</evidence>
<gene>
    <name evidence="10" type="primary">fluC</name>
    <name evidence="10" type="synonym">crcB</name>
    <name evidence="11" type="ORF">G6R30_00130</name>
</gene>
<comment type="function">
    <text evidence="9 10">Fluoride-specific ion channel. Important for reducing fluoride concentration in the cell, thus reducing its toxicity.</text>
</comment>
<keyword evidence="4 10" id="KW-1133">Transmembrane helix</keyword>
<keyword evidence="10" id="KW-0813">Transport</keyword>
<keyword evidence="2 10" id="KW-1003">Cell membrane</keyword>
<feature type="transmembrane region" description="Helical" evidence="10">
    <location>
        <begin position="58"/>
        <end position="79"/>
    </location>
</feature>
<sequence>MWVKLLFIMLATGLGASLRYLMLMAWSSRNRYLTGVFAINLLGSLLLGFVTGLHLNHLLTLVLGTSLLGGFTTFSSMMTESGQYVGWRQKTIYLAGQFVGGLLAFVLGIALLSKLF</sequence>
<evidence type="ECO:0000256" key="4">
    <source>
        <dbReference type="ARBA" id="ARBA00022989"/>
    </source>
</evidence>
<evidence type="ECO:0000256" key="1">
    <source>
        <dbReference type="ARBA" id="ARBA00004651"/>
    </source>
</evidence>
<dbReference type="InterPro" id="IPR003691">
    <property type="entry name" value="FluC"/>
</dbReference>
<feature type="transmembrane region" description="Helical" evidence="10">
    <location>
        <begin position="6"/>
        <end position="25"/>
    </location>
</feature>
<dbReference type="HAMAP" id="MF_00454">
    <property type="entry name" value="FluC"/>
    <property type="match status" value="1"/>
</dbReference>
<evidence type="ECO:0000256" key="7">
    <source>
        <dbReference type="ARBA" id="ARBA00035120"/>
    </source>
</evidence>
<keyword evidence="5 10" id="KW-0472">Membrane</keyword>
<evidence type="ECO:0000313" key="11">
    <source>
        <dbReference type="EMBL" id="MBS9336882.1"/>
    </source>
</evidence>
<dbReference type="Proteomes" id="UP001519503">
    <property type="component" value="Unassembled WGS sequence"/>
</dbReference>
<evidence type="ECO:0000256" key="2">
    <source>
        <dbReference type="ARBA" id="ARBA00022475"/>
    </source>
</evidence>
<feature type="binding site" evidence="10">
    <location>
        <position position="72"/>
    </location>
    <ligand>
        <name>Na(+)</name>
        <dbReference type="ChEBI" id="CHEBI:29101"/>
        <note>structural</note>
    </ligand>
</feature>
<dbReference type="Pfam" id="PF02537">
    <property type="entry name" value="CRCB"/>
    <property type="match status" value="1"/>
</dbReference>
<keyword evidence="12" id="KW-1185">Reference proteome</keyword>
<evidence type="ECO:0000256" key="6">
    <source>
        <dbReference type="ARBA" id="ARBA00023303"/>
    </source>
</evidence>